<feature type="transmembrane region" description="Helical" evidence="9">
    <location>
        <begin position="424"/>
        <end position="444"/>
    </location>
</feature>
<comment type="subcellular location">
    <subcellularLocation>
        <location evidence="1">Cell membrane</location>
        <topology evidence="1">Multi-pass membrane protein</topology>
    </subcellularLocation>
</comment>
<accession>A0AAV8UN03</accession>
<sequence>MDENERQSTRKLILPVTTILFGSFGYGWNVGVMNNAKVAIQNCPEEPHHLETTTGLKSCVAMSDVMWGVVVSAFCVGGLAGGIIGAQMADRYGRRGTSKIVACIFIIAGCVLMISNNVAFLVIGRLIVGFACGASTAVVPLYLGEIAPPSRRGGIGTLNQMVINVGILASQLAGIALAKTFVWRLLLFITAAVSIFQLVLLYLIPESPRYLVMKGNENQARSSLQQLRDFSAAEIELDELVEGVSETSKGTQYSMSSLLFNAPYGLKVLVLIACVLHISQQFSGINVVFYYSTPIFIKVFNSQSVAQLLSLTLSGINIVAVMVATYLIDRLGRKPLLLWSSSCMTLSSVLIVIAFCTHADKFSALFLVFFVVSFAIGLGPIPWLLLAELFPTNAVASAASIACASNWGSNFIIGLIYLPLAELLGNFSFLPFAIFLGFFTLFTVKFFPETKGKSSDLIMAEFT</sequence>
<evidence type="ECO:0000256" key="5">
    <source>
        <dbReference type="ARBA" id="ARBA00022692"/>
    </source>
</evidence>
<protein>
    <recommendedName>
        <fullName evidence="10">Major facilitator superfamily (MFS) profile domain-containing protein</fullName>
    </recommendedName>
</protein>
<dbReference type="Pfam" id="PF00083">
    <property type="entry name" value="Sugar_tr"/>
    <property type="match status" value="1"/>
</dbReference>
<feature type="transmembrane region" description="Helical" evidence="9">
    <location>
        <begin position="181"/>
        <end position="204"/>
    </location>
</feature>
<dbReference type="Proteomes" id="UP001157974">
    <property type="component" value="Unassembled WGS sequence"/>
</dbReference>
<dbReference type="FunFam" id="1.20.1250.20:FF:000218">
    <property type="entry name" value="facilitated trehalose transporter Tret1"/>
    <property type="match status" value="1"/>
</dbReference>
<dbReference type="GO" id="GO:0015149">
    <property type="term" value="F:hexose transmembrane transporter activity"/>
    <property type="evidence" value="ECO:0007669"/>
    <property type="project" value="TreeGrafter"/>
</dbReference>
<evidence type="ECO:0000256" key="1">
    <source>
        <dbReference type="ARBA" id="ARBA00004651"/>
    </source>
</evidence>
<dbReference type="PROSITE" id="PS00217">
    <property type="entry name" value="SUGAR_TRANSPORT_2"/>
    <property type="match status" value="1"/>
</dbReference>
<dbReference type="PANTHER" id="PTHR23503:SF8">
    <property type="entry name" value="FACILITATED GLUCOSE TRANSPORTER PROTEIN 1"/>
    <property type="match status" value="1"/>
</dbReference>
<dbReference type="InterPro" id="IPR020846">
    <property type="entry name" value="MFS_dom"/>
</dbReference>
<feature type="transmembrane region" description="Helical" evidence="9">
    <location>
        <begin position="398"/>
        <end position="418"/>
    </location>
</feature>
<feature type="transmembrane region" description="Helical" evidence="9">
    <location>
        <begin position="336"/>
        <end position="356"/>
    </location>
</feature>
<evidence type="ECO:0000259" key="10">
    <source>
        <dbReference type="PROSITE" id="PS50850"/>
    </source>
</evidence>
<reference evidence="11 12" key="1">
    <citation type="journal article" date="2023" name="Nat. Commun.">
        <title>Origin of minicircular mitochondrial genomes in red algae.</title>
        <authorList>
            <person name="Lee Y."/>
            <person name="Cho C.H."/>
            <person name="Lee Y.M."/>
            <person name="Park S.I."/>
            <person name="Yang J.H."/>
            <person name="West J.A."/>
            <person name="Bhattacharya D."/>
            <person name="Yoon H.S."/>
        </authorList>
    </citation>
    <scope>NUCLEOTIDE SEQUENCE [LARGE SCALE GENOMIC DNA]</scope>
    <source>
        <strain evidence="11 12">CCMP1338</strain>
        <tissue evidence="11">Whole cell</tissue>
    </source>
</reference>
<dbReference type="InterPro" id="IPR003663">
    <property type="entry name" value="Sugar/inositol_transpt"/>
</dbReference>
<feature type="transmembrane region" description="Helical" evidence="9">
    <location>
        <begin position="304"/>
        <end position="324"/>
    </location>
</feature>
<keyword evidence="5 9" id="KW-0812">Transmembrane</keyword>
<dbReference type="PANTHER" id="PTHR23503">
    <property type="entry name" value="SOLUTE CARRIER FAMILY 2"/>
    <property type="match status" value="1"/>
</dbReference>
<comment type="similarity">
    <text evidence="8">Belongs to the major facilitator superfamily. Sugar transporter (TC 2.A.1.1) family.</text>
</comment>
<dbReference type="Gene3D" id="1.20.1250.20">
    <property type="entry name" value="MFS general substrate transporter like domains"/>
    <property type="match status" value="1"/>
</dbReference>
<evidence type="ECO:0000256" key="6">
    <source>
        <dbReference type="ARBA" id="ARBA00022989"/>
    </source>
</evidence>
<dbReference type="GO" id="GO:0005886">
    <property type="term" value="C:plasma membrane"/>
    <property type="evidence" value="ECO:0007669"/>
    <property type="project" value="UniProtKB-SubCell"/>
</dbReference>
<feature type="transmembrane region" description="Helical" evidence="9">
    <location>
        <begin position="65"/>
        <end position="84"/>
    </location>
</feature>
<dbReference type="SUPFAM" id="SSF103473">
    <property type="entry name" value="MFS general substrate transporter"/>
    <property type="match status" value="1"/>
</dbReference>
<dbReference type="InterPro" id="IPR005828">
    <property type="entry name" value="MFS_sugar_transport-like"/>
</dbReference>
<name>A0AAV8UN03_9RHOD</name>
<dbReference type="InterPro" id="IPR005829">
    <property type="entry name" value="Sugar_transporter_CS"/>
</dbReference>
<keyword evidence="7 9" id="KW-0472">Membrane</keyword>
<comment type="caution">
    <text evidence="11">The sequence shown here is derived from an EMBL/GenBank/DDBJ whole genome shotgun (WGS) entry which is preliminary data.</text>
</comment>
<keyword evidence="3" id="KW-1003">Cell membrane</keyword>
<evidence type="ECO:0000256" key="3">
    <source>
        <dbReference type="ARBA" id="ARBA00022475"/>
    </source>
</evidence>
<dbReference type="EMBL" id="JAMWBK010000006">
    <property type="protein sequence ID" value="KAJ8903888.1"/>
    <property type="molecule type" value="Genomic_DNA"/>
</dbReference>
<dbReference type="InterPro" id="IPR045263">
    <property type="entry name" value="GLUT"/>
</dbReference>
<proteinExistence type="inferred from homology"/>
<feature type="transmembrane region" description="Helical" evidence="9">
    <location>
        <begin position="155"/>
        <end position="175"/>
    </location>
</feature>
<keyword evidence="2 8" id="KW-0813">Transport</keyword>
<keyword evidence="4" id="KW-0762">Sugar transport</keyword>
<dbReference type="AlphaFoldDB" id="A0AAV8UN03"/>
<evidence type="ECO:0000256" key="2">
    <source>
        <dbReference type="ARBA" id="ARBA00022448"/>
    </source>
</evidence>
<dbReference type="NCBIfam" id="TIGR00879">
    <property type="entry name" value="SP"/>
    <property type="match status" value="1"/>
</dbReference>
<feature type="domain" description="Major facilitator superfamily (MFS) profile" evidence="10">
    <location>
        <begin position="15"/>
        <end position="451"/>
    </location>
</feature>
<evidence type="ECO:0000256" key="8">
    <source>
        <dbReference type="RuleBase" id="RU003346"/>
    </source>
</evidence>
<feature type="transmembrane region" description="Helical" evidence="9">
    <location>
        <begin position="96"/>
        <end position="114"/>
    </location>
</feature>
<evidence type="ECO:0000313" key="12">
    <source>
        <dbReference type="Proteomes" id="UP001157974"/>
    </source>
</evidence>
<feature type="transmembrane region" description="Helical" evidence="9">
    <location>
        <begin position="120"/>
        <end position="143"/>
    </location>
</feature>
<evidence type="ECO:0000256" key="9">
    <source>
        <dbReference type="SAM" id="Phobius"/>
    </source>
</evidence>
<evidence type="ECO:0000256" key="4">
    <source>
        <dbReference type="ARBA" id="ARBA00022597"/>
    </source>
</evidence>
<evidence type="ECO:0000256" key="7">
    <source>
        <dbReference type="ARBA" id="ARBA00023136"/>
    </source>
</evidence>
<feature type="transmembrane region" description="Helical" evidence="9">
    <location>
        <begin position="12"/>
        <end position="28"/>
    </location>
</feature>
<feature type="transmembrane region" description="Helical" evidence="9">
    <location>
        <begin position="268"/>
        <end position="292"/>
    </location>
</feature>
<gene>
    <name evidence="11" type="ORF">NDN08_000421</name>
</gene>
<keyword evidence="6 9" id="KW-1133">Transmembrane helix</keyword>
<dbReference type="PROSITE" id="PS00216">
    <property type="entry name" value="SUGAR_TRANSPORT_1"/>
    <property type="match status" value="1"/>
</dbReference>
<organism evidence="11 12">
    <name type="scientific">Rhodosorus marinus</name>
    <dbReference type="NCBI Taxonomy" id="101924"/>
    <lineage>
        <taxon>Eukaryota</taxon>
        <taxon>Rhodophyta</taxon>
        <taxon>Stylonematophyceae</taxon>
        <taxon>Stylonematales</taxon>
        <taxon>Stylonemataceae</taxon>
        <taxon>Rhodosorus</taxon>
    </lineage>
</organism>
<dbReference type="PRINTS" id="PR00171">
    <property type="entry name" value="SUGRTRNSPORT"/>
</dbReference>
<dbReference type="InterPro" id="IPR036259">
    <property type="entry name" value="MFS_trans_sf"/>
</dbReference>
<dbReference type="PROSITE" id="PS50850">
    <property type="entry name" value="MFS"/>
    <property type="match status" value="1"/>
</dbReference>
<feature type="transmembrane region" description="Helical" evidence="9">
    <location>
        <begin position="362"/>
        <end position="386"/>
    </location>
</feature>
<keyword evidence="12" id="KW-1185">Reference proteome</keyword>
<evidence type="ECO:0000313" key="11">
    <source>
        <dbReference type="EMBL" id="KAJ8903888.1"/>
    </source>
</evidence>